<dbReference type="Proteomes" id="UP000008810">
    <property type="component" value="Chromosome 2"/>
</dbReference>
<sequence>MMAYISTAGAEAYGSCQEAYSKYTNYVSMAQEAHEPETIHDLDLEVVMREGGDMKHGRFFNGDGSIDPATAPSLAHIRARSTSSSPSIRTNMHDRCRSRSLQLQSKPWRSVSWGVCRLRCRPQ</sequence>
<reference evidence="1" key="2">
    <citation type="submission" date="2017-06" db="EMBL/GenBank/DDBJ databases">
        <title>WGS assembly of Brachypodium distachyon.</title>
        <authorList>
            <consortium name="The International Brachypodium Initiative"/>
            <person name="Lucas S."/>
            <person name="Harmon-Smith M."/>
            <person name="Lail K."/>
            <person name="Tice H."/>
            <person name="Grimwood J."/>
            <person name="Bruce D."/>
            <person name="Barry K."/>
            <person name="Shu S."/>
            <person name="Lindquist E."/>
            <person name="Wang M."/>
            <person name="Pitluck S."/>
            <person name="Vogel J.P."/>
            <person name="Garvin D.F."/>
            <person name="Mockler T.C."/>
            <person name="Schmutz J."/>
            <person name="Rokhsar D."/>
            <person name="Bevan M.W."/>
        </authorList>
    </citation>
    <scope>NUCLEOTIDE SEQUENCE</scope>
    <source>
        <strain evidence="1">Bd21</strain>
    </source>
</reference>
<accession>A0A2K2D8X4</accession>
<dbReference type="InParanoid" id="A0A2K2D8X4"/>
<evidence type="ECO:0000313" key="2">
    <source>
        <dbReference type="EnsemblPlants" id="PNT70719"/>
    </source>
</evidence>
<gene>
    <name evidence="1" type="ORF">BRADI_2g16695v3</name>
</gene>
<protein>
    <submittedName>
        <fullName evidence="1 2">Uncharacterized protein</fullName>
    </submittedName>
</protein>
<dbReference type="EnsemblPlants" id="PNT70719">
    <property type="protein sequence ID" value="PNT70719"/>
    <property type="gene ID" value="BRADI_2g16695v3"/>
</dbReference>
<dbReference type="Gramene" id="PNT70719">
    <property type="protein sequence ID" value="PNT70719"/>
    <property type="gene ID" value="BRADI_2g16695v3"/>
</dbReference>
<reference evidence="2" key="3">
    <citation type="submission" date="2018-08" db="UniProtKB">
        <authorList>
            <consortium name="EnsemblPlants"/>
        </authorList>
    </citation>
    <scope>IDENTIFICATION</scope>
    <source>
        <strain evidence="2">cv. Bd21</strain>
    </source>
</reference>
<dbReference type="AlphaFoldDB" id="A0A2K2D8X4"/>
<name>A0A2K2D8X4_BRADI</name>
<evidence type="ECO:0000313" key="1">
    <source>
        <dbReference type="EMBL" id="PNT70719.1"/>
    </source>
</evidence>
<reference evidence="1 2" key="1">
    <citation type="journal article" date="2010" name="Nature">
        <title>Genome sequencing and analysis of the model grass Brachypodium distachyon.</title>
        <authorList>
            <consortium name="International Brachypodium Initiative"/>
        </authorList>
    </citation>
    <scope>NUCLEOTIDE SEQUENCE [LARGE SCALE GENOMIC DNA]</scope>
    <source>
        <strain evidence="1 2">Bd21</strain>
    </source>
</reference>
<keyword evidence="3" id="KW-1185">Reference proteome</keyword>
<proteinExistence type="predicted"/>
<dbReference type="EMBL" id="CM000881">
    <property type="protein sequence ID" value="PNT70719.1"/>
    <property type="molecule type" value="Genomic_DNA"/>
</dbReference>
<organism evidence="1">
    <name type="scientific">Brachypodium distachyon</name>
    <name type="common">Purple false brome</name>
    <name type="synonym">Trachynia distachya</name>
    <dbReference type="NCBI Taxonomy" id="15368"/>
    <lineage>
        <taxon>Eukaryota</taxon>
        <taxon>Viridiplantae</taxon>
        <taxon>Streptophyta</taxon>
        <taxon>Embryophyta</taxon>
        <taxon>Tracheophyta</taxon>
        <taxon>Spermatophyta</taxon>
        <taxon>Magnoliopsida</taxon>
        <taxon>Liliopsida</taxon>
        <taxon>Poales</taxon>
        <taxon>Poaceae</taxon>
        <taxon>BOP clade</taxon>
        <taxon>Pooideae</taxon>
        <taxon>Stipodae</taxon>
        <taxon>Brachypodieae</taxon>
        <taxon>Brachypodium</taxon>
    </lineage>
</organism>
<dbReference type="OrthoDB" id="688980at2759"/>
<evidence type="ECO:0000313" key="3">
    <source>
        <dbReference type="Proteomes" id="UP000008810"/>
    </source>
</evidence>